<dbReference type="Proteomes" id="UP001444661">
    <property type="component" value="Unassembled WGS sequence"/>
</dbReference>
<dbReference type="Gene3D" id="3.30.710.10">
    <property type="entry name" value="Potassium Channel Kv1.1, Chain A"/>
    <property type="match status" value="1"/>
</dbReference>
<gene>
    <name evidence="1" type="ORF">PG993_011050</name>
</gene>
<dbReference type="EMBL" id="JAQQWK010000010">
    <property type="protein sequence ID" value="KAK8029759.1"/>
    <property type="molecule type" value="Genomic_DNA"/>
</dbReference>
<evidence type="ECO:0000313" key="2">
    <source>
        <dbReference type="Proteomes" id="UP001444661"/>
    </source>
</evidence>
<keyword evidence="2" id="KW-1185">Reference proteome</keyword>
<protein>
    <recommendedName>
        <fullName evidence="3">BTB domain-containing protein</fullName>
    </recommendedName>
</protein>
<organism evidence="1 2">
    <name type="scientific">Apiospora rasikravindrae</name>
    <dbReference type="NCBI Taxonomy" id="990691"/>
    <lineage>
        <taxon>Eukaryota</taxon>
        <taxon>Fungi</taxon>
        <taxon>Dikarya</taxon>
        <taxon>Ascomycota</taxon>
        <taxon>Pezizomycotina</taxon>
        <taxon>Sordariomycetes</taxon>
        <taxon>Xylariomycetidae</taxon>
        <taxon>Amphisphaeriales</taxon>
        <taxon>Apiosporaceae</taxon>
        <taxon>Apiospora</taxon>
    </lineage>
</organism>
<dbReference type="SUPFAM" id="SSF54695">
    <property type="entry name" value="POZ domain"/>
    <property type="match status" value="1"/>
</dbReference>
<proteinExistence type="predicted"/>
<reference evidence="1 2" key="1">
    <citation type="submission" date="2023-01" db="EMBL/GenBank/DDBJ databases">
        <title>Analysis of 21 Apiospora genomes using comparative genomics revels a genus with tremendous synthesis potential of carbohydrate active enzymes and secondary metabolites.</title>
        <authorList>
            <person name="Sorensen T."/>
        </authorList>
    </citation>
    <scope>NUCLEOTIDE SEQUENCE [LARGE SCALE GENOMIC DNA]</scope>
    <source>
        <strain evidence="1 2">CBS 33761</strain>
    </source>
</reference>
<name>A0ABR1SEV9_9PEZI</name>
<accession>A0ABR1SEV9</accession>
<comment type="caution">
    <text evidence="1">The sequence shown here is derived from an EMBL/GenBank/DDBJ whole genome shotgun (WGS) entry which is preliminary data.</text>
</comment>
<evidence type="ECO:0000313" key="1">
    <source>
        <dbReference type="EMBL" id="KAK8029759.1"/>
    </source>
</evidence>
<dbReference type="InterPro" id="IPR011333">
    <property type="entry name" value="SKP1/BTB/POZ_sf"/>
</dbReference>
<evidence type="ECO:0008006" key="3">
    <source>
        <dbReference type="Google" id="ProtNLM"/>
    </source>
</evidence>
<sequence length="349" mass="38852">MPCPDLPAEPATVVFDADGDLVLNVGITKCEQYPFAGVHISHVHNVASAFRVCSRAMARASPVWRSMLFGGFAESKPTSGNWVVNLPDDSPQAMSTLLGIVHAKFDDVPQTVGPHELFDIAVIADKYDLTHLLKPWARVWLDQAWEQGKKHFQSSILLLWITWVLGDQNYFVSTAKWLALNMKSEYLFKLSLYIPPDVSERIIKTHYDTIATLLQPWEQLYLHVSGADSSSASNGEAHGYCSFCGDDNPDKCHTLLLGFLQRSFREAHLFPEFARSIMLGKTASKMALYLKHTASRIPVLVSAHWSSHTIVANAAEGINKVMGSVRFELTESEIKHLRAQGMKTGLCPQ</sequence>